<protein>
    <recommendedName>
        <fullName evidence="3">Ankyrin repeat protein</fullName>
    </recommendedName>
</protein>
<keyword evidence="2" id="KW-1185">Reference proteome</keyword>
<dbReference type="RefSeq" id="YP_010776017.1">
    <property type="nucleotide sequence ID" value="NC_075034.1"/>
</dbReference>
<reference evidence="1 2" key="1">
    <citation type="journal article" date="2016" name="Genome Announc.">
        <title>Complete Genome Sequence of a New Megavirus Family Member Isolated from an Inland Water Lake for the First Time in India.</title>
        <authorList>
            <person name="Chatterjee A."/>
            <person name="Ali F."/>
            <person name="Bange D."/>
            <person name="Kondabagil K."/>
        </authorList>
    </citation>
    <scope>NUCLEOTIDE SEQUENCE [LARGE SCALE GENOMIC DNA]</scope>
    <source>
        <strain evidence="1">1</strain>
    </source>
</reference>
<evidence type="ECO:0000313" key="1">
    <source>
        <dbReference type="EMBL" id="ANB50266.1"/>
    </source>
</evidence>
<accession>A0A167R3D3</accession>
<sequence length="330" mass="38231">MQKNNVQNKTQLEVTTQSVFGLKYINNDICLHTPSNYKHNDKVTVSMIQFHRRFSNKVGDLFDDFDWSNVLMAGGLVSGLIEAKASMSEYAASDIDLFVYGNKQTVVNKIQEIYNYFIDKLNKQFFAFVYLPDTAILNIIIAGKFSVQIIGTQFNNEKEILESFDMTHCQVGFNGNNIIYTNGFIEAITTKITTITKRSVHAYRLVKAQDRGYSIKRPSYCYIKNIFHEYTEKPGDKMPSNTDAYYDINNLEEIIDDLRNNPIVIQNLTKNYIPSVVNLDDDDKHERETWKIGDLYAGKGKYKFVNDYDTFVFIDDIREYLKFVRVPFPV</sequence>
<proteinExistence type="predicted"/>
<evidence type="ECO:0000313" key="2">
    <source>
        <dbReference type="Proteomes" id="UP000241365"/>
    </source>
</evidence>
<dbReference type="EMBL" id="KU877344">
    <property type="protein sequence ID" value="ANB50266.1"/>
    <property type="molecule type" value="Genomic_DNA"/>
</dbReference>
<dbReference type="Proteomes" id="UP000241365">
    <property type="component" value="Segment"/>
</dbReference>
<dbReference type="KEGG" id="vg:80512628"/>
<dbReference type="GeneID" id="80512628"/>
<evidence type="ECO:0008006" key="3">
    <source>
        <dbReference type="Google" id="ProtNLM"/>
    </source>
</evidence>
<name>A0A167R3D3_9VIRU</name>
<dbReference type="Pfam" id="PF26128">
    <property type="entry name" value="Gad2"/>
    <property type="match status" value="1"/>
</dbReference>
<organism evidence="1 2">
    <name type="scientific">Powai lake megavirus</name>
    <dbReference type="NCBI Taxonomy" id="1842663"/>
    <lineage>
        <taxon>Viruses</taxon>
        <taxon>Varidnaviria</taxon>
        <taxon>Bamfordvirae</taxon>
        <taxon>Nucleocytoviricota</taxon>
        <taxon>Megaviricetes</taxon>
        <taxon>Imitervirales</taxon>
        <taxon>Mimiviridae</taxon>
        <taxon>Megamimivirinae</taxon>
        <taxon>Megavirus</taxon>
        <taxon>Megavirus powaiense</taxon>
    </lineage>
</organism>